<dbReference type="InterPro" id="IPR036871">
    <property type="entry name" value="PX_dom_sf"/>
</dbReference>
<evidence type="ECO:0000313" key="6">
    <source>
        <dbReference type="EMBL" id="GFY45818.1"/>
    </source>
</evidence>
<feature type="transmembrane region" description="Helical" evidence="2">
    <location>
        <begin position="43"/>
        <end position="60"/>
    </location>
</feature>
<evidence type="ECO:0000259" key="4">
    <source>
        <dbReference type="PROSITE" id="PS50195"/>
    </source>
</evidence>
<dbReference type="GO" id="GO:0097352">
    <property type="term" value="P:autophagosome maturation"/>
    <property type="evidence" value="ECO:0007669"/>
    <property type="project" value="TreeGrafter"/>
</dbReference>
<evidence type="ECO:0000256" key="2">
    <source>
        <dbReference type="SAM" id="Phobius"/>
    </source>
</evidence>
<dbReference type="SUPFAM" id="SSF64268">
    <property type="entry name" value="PX domain"/>
    <property type="match status" value="1"/>
</dbReference>
<dbReference type="Pfam" id="PF02194">
    <property type="entry name" value="PXA"/>
    <property type="match status" value="1"/>
</dbReference>
<dbReference type="SMART" id="SM00315">
    <property type="entry name" value="RGS"/>
    <property type="match status" value="1"/>
</dbReference>
<dbReference type="CDD" id="cd06877">
    <property type="entry name" value="PX_SNX14"/>
    <property type="match status" value="1"/>
</dbReference>
<dbReference type="Gene3D" id="3.30.1520.10">
    <property type="entry name" value="Phox-like domain"/>
    <property type="match status" value="1"/>
</dbReference>
<evidence type="ECO:0000259" key="5">
    <source>
        <dbReference type="PROSITE" id="PS51207"/>
    </source>
</evidence>
<accession>A0A8X6X2L7</accession>
<proteinExistence type="predicted"/>
<dbReference type="GO" id="GO:0005770">
    <property type="term" value="C:late endosome"/>
    <property type="evidence" value="ECO:0007669"/>
    <property type="project" value="TreeGrafter"/>
</dbReference>
<gene>
    <name evidence="6" type="primary">Snx14</name>
    <name evidence="6" type="ORF">TNIN_392141</name>
</gene>
<feature type="domain" description="PX" evidence="4">
    <location>
        <begin position="545"/>
        <end position="665"/>
    </location>
</feature>
<evidence type="ECO:0000313" key="7">
    <source>
        <dbReference type="Proteomes" id="UP000886998"/>
    </source>
</evidence>
<dbReference type="OrthoDB" id="5957963at2759"/>
<comment type="caution">
    <text evidence="6">The sequence shown here is derived from an EMBL/GenBank/DDBJ whole genome shotgun (WGS) entry which is preliminary data.</text>
</comment>
<keyword evidence="2" id="KW-0472">Membrane</keyword>
<dbReference type="Pfam" id="PF00615">
    <property type="entry name" value="RGS"/>
    <property type="match status" value="1"/>
</dbReference>
<dbReference type="PANTHER" id="PTHR22775:SF44">
    <property type="entry name" value="SORTING NEXIN-14"/>
    <property type="match status" value="1"/>
</dbReference>
<dbReference type="Gene3D" id="1.10.167.10">
    <property type="entry name" value="Regulator of G-protein Signalling 4, domain 2"/>
    <property type="match status" value="1"/>
</dbReference>
<dbReference type="InterPro" id="IPR016137">
    <property type="entry name" value="RGS"/>
</dbReference>
<keyword evidence="7" id="KW-1185">Reference proteome</keyword>
<keyword evidence="2" id="KW-0812">Transmembrane</keyword>
<feature type="region of interest" description="Disordered" evidence="1">
    <location>
        <begin position="464"/>
        <end position="483"/>
    </location>
</feature>
<dbReference type="InterPro" id="IPR037436">
    <property type="entry name" value="SNX14_PX"/>
</dbReference>
<reference evidence="6" key="1">
    <citation type="submission" date="2020-08" db="EMBL/GenBank/DDBJ databases">
        <title>Multicomponent nature underlies the extraordinary mechanical properties of spider dragline silk.</title>
        <authorList>
            <person name="Kono N."/>
            <person name="Nakamura H."/>
            <person name="Mori M."/>
            <person name="Yoshida Y."/>
            <person name="Ohtoshi R."/>
            <person name="Malay A.D."/>
            <person name="Moran D.A.P."/>
            <person name="Tomita M."/>
            <person name="Numata K."/>
            <person name="Arakawa K."/>
        </authorList>
    </citation>
    <scope>NUCLEOTIDE SEQUENCE</scope>
</reference>
<evidence type="ECO:0000256" key="1">
    <source>
        <dbReference type="SAM" id="MobiDB-lite"/>
    </source>
</evidence>
<feature type="domain" description="PXA" evidence="5">
    <location>
        <begin position="118"/>
        <end position="292"/>
    </location>
</feature>
<dbReference type="EMBL" id="BMAV01005065">
    <property type="protein sequence ID" value="GFY45818.1"/>
    <property type="molecule type" value="Genomic_DNA"/>
</dbReference>
<protein>
    <submittedName>
        <fullName evidence="6">Sorting nexin-14</fullName>
    </submittedName>
</protein>
<evidence type="ECO:0000259" key="3">
    <source>
        <dbReference type="PROSITE" id="PS50132"/>
    </source>
</evidence>
<dbReference type="Proteomes" id="UP000886998">
    <property type="component" value="Unassembled WGS sequence"/>
</dbReference>
<dbReference type="SMART" id="SM00313">
    <property type="entry name" value="PXA"/>
    <property type="match status" value="1"/>
</dbReference>
<dbReference type="SUPFAM" id="SSF48097">
    <property type="entry name" value="Regulator of G-protein signaling, RGS"/>
    <property type="match status" value="1"/>
</dbReference>
<feature type="transmembrane region" description="Helical" evidence="2">
    <location>
        <begin position="18"/>
        <end position="37"/>
    </location>
</feature>
<feature type="domain" description="RGS" evidence="3">
    <location>
        <begin position="325"/>
        <end position="457"/>
    </location>
</feature>
<dbReference type="PROSITE" id="PS50195">
    <property type="entry name" value="PX"/>
    <property type="match status" value="1"/>
</dbReference>
<dbReference type="PANTHER" id="PTHR22775">
    <property type="entry name" value="SORTING NEXIN"/>
    <property type="match status" value="1"/>
</dbReference>
<sequence length="886" mass="102183">MEGNEGVSMFKHIVQDKFFIGIFGFVIFLSITFIILADTLSGLAVFSSFVVGCIGTHFLIRKRDRVPNFISTFKRQRKEIVGSKLRTVCSRCGIIDCKRHCPERNVYTAKPWMNLKVPKEVDQALEEILDLVIEKHIYSWYSTLSKDEDFVQEIRVSLRFLFSSLLRRALQVDIVKLITEKAASTLCKHLDCYLQARKYQKSPLHMEETVLFFLGDKLHPALQNRQSELSYLRELTSNLMPFIVQQKYLNCRTATSLVREIFCGIVFLPVMDIIADPDVINHLLILFFDKTPMSDLPDSQLPKVEFLSNFVSSHFTNKRPVLYTDFQTILEDQRLLYVFMQFLKEESSLNVLQFHLSVDEFNTRILNPDLSKEELEALHLQAQQMYNTYFASHALDRINFDDEIVQEIKSIISGPPENIIKLRTTTPLFRAYEHAYRLLENIYCPMFLQSDRYFSLLCGERSSSSGAKGSGKGNKKGNSNPSAMSKLGTKIKGVFVTHVDDGQICEEEPGIDLAEALFTDASASVSDEGDVYTMEDDPRLKKLTAWRVFIPQVMMRMDQNCKYYHTFRIEVQRIDVRDQDDPADLHWTVERRYNEFYVLEAKLTEFHGELSVQLPTKRSQQHKGLAYLESKRPEFERYLQTLLTLPALQGSELLFQFLKSPTPFTTSFLPDIKLGKMIKTVPMKLMKEKGQHLVPFLQAFIASTEAAKPKPSKDVLKDIYEPTASSVEEKVSYSLDSLCGNFRSFSQKILFNFPFLVSGLFKDNFASIASKKEKYSGGSIISVVDLKEIYDYIMYIDALFFEDDPPRTKRQKAERARQALRQTKDFFPSIMMTKKFDESLNLMFDILQCPLLNKQISYVLLDILAVELFPELLEMHRTDSQASLTD</sequence>
<dbReference type="GO" id="GO:0035091">
    <property type="term" value="F:phosphatidylinositol binding"/>
    <property type="evidence" value="ECO:0007669"/>
    <property type="project" value="InterPro"/>
</dbReference>
<organism evidence="6 7">
    <name type="scientific">Trichonephila inaurata madagascariensis</name>
    <dbReference type="NCBI Taxonomy" id="2747483"/>
    <lineage>
        <taxon>Eukaryota</taxon>
        <taxon>Metazoa</taxon>
        <taxon>Ecdysozoa</taxon>
        <taxon>Arthropoda</taxon>
        <taxon>Chelicerata</taxon>
        <taxon>Arachnida</taxon>
        <taxon>Araneae</taxon>
        <taxon>Araneomorphae</taxon>
        <taxon>Entelegynae</taxon>
        <taxon>Araneoidea</taxon>
        <taxon>Nephilidae</taxon>
        <taxon>Trichonephila</taxon>
        <taxon>Trichonephila inaurata</taxon>
    </lineage>
</organism>
<dbReference type="Pfam" id="PF00787">
    <property type="entry name" value="PX"/>
    <property type="match status" value="1"/>
</dbReference>
<keyword evidence="2" id="KW-1133">Transmembrane helix</keyword>
<dbReference type="InterPro" id="IPR044926">
    <property type="entry name" value="RGS_subdomain_2"/>
</dbReference>
<dbReference type="PROSITE" id="PS51207">
    <property type="entry name" value="PXA"/>
    <property type="match status" value="1"/>
</dbReference>
<name>A0A8X6X2L7_9ARAC</name>
<dbReference type="AlphaFoldDB" id="A0A8X6X2L7"/>
<dbReference type="SMART" id="SM00312">
    <property type="entry name" value="PX"/>
    <property type="match status" value="1"/>
</dbReference>
<dbReference type="InterPro" id="IPR036305">
    <property type="entry name" value="RGS_sf"/>
</dbReference>
<dbReference type="InterPro" id="IPR001683">
    <property type="entry name" value="PX_dom"/>
</dbReference>
<dbReference type="PROSITE" id="PS50132">
    <property type="entry name" value="RGS"/>
    <property type="match status" value="1"/>
</dbReference>
<dbReference type="InterPro" id="IPR003114">
    <property type="entry name" value="Phox_assoc"/>
</dbReference>